<dbReference type="InterPro" id="IPR051289">
    <property type="entry name" value="LAGLIDADG_Endonuclease"/>
</dbReference>
<feature type="domain" description="Homing endonuclease LAGLIDADG" evidence="1">
    <location>
        <begin position="45"/>
        <end position="131"/>
    </location>
</feature>
<accession>A0A3M7M581</accession>
<protein>
    <submittedName>
        <fullName evidence="2">LAGLIDADG endonuclease (Mitochondrion)</fullName>
    </submittedName>
</protein>
<keyword evidence="2" id="KW-0255">Endonuclease</keyword>
<keyword evidence="3" id="KW-1185">Reference proteome</keyword>
<keyword evidence="2" id="KW-0540">Nuclease</keyword>
<dbReference type="OrthoDB" id="3665149at2759"/>
<evidence type="ECO:0000313" key="2">
    <source>
        <dbReference type="EMBL" id="RMZ69661.1"/>
    </source>
</evidence>
<name>A0A3M7M581_9PLEO</name>
<dbReference type="Gene3D" id="3.10.28.10">
    <property type="entry name" value="Homing endonucleases"/>
    <property type="match status" value="2"/>
</dbReference>
<proteinExistence type="predicted"/>
<dbReference type="AlphaFoldDB" id="A0A3M7M581"/>
<dbReference type="GO" id="GO:0005739">
    <property type="term" value="C:mitochondrion"/>
    <property type="evidence" value="ECO:0007669"/>
    <property type="project" value="UniProtKB-ARBA"/>
</dbReference>
<dbReference type="SUPFAM" id="SSF55608">
    <property type="entry name" value="Homing endonucleases"/>
    <property type="match status" value="1"/>
</dbReference>
<dbReference type="PANTHER" id="PTHR36181">
    <property type="entry name" value="INTRON-ENCODED ENDONUCLEASE AI3-RELATED"/>
    <property type="match status" value="1"/>
</dbReference>
<dbReference type="InterPro" id="IPR004860">
    <property type="entry name" value="LAGLIDADG_dom"/>
</dbReference>
<dbReference type="Pfam" id="PF00961">
    <property type="entry name" value="LAGLIDADG_1"/>
    <property type="match status" value="1"/>
</dbReference>
<reference evidence="2 3" key="1">
    <citation type="journal article" date="2014" name="PLoS ONE">
        <title>De novo Genome Assembly of the Fungal Plant Pathogen Pyrenophora semeniperda.</title>
        <authorList>
            <person name="Soliai M.M."/>
            <person name="Meyer S.E."/>
            <person name="Udall J.A."/>
            <person name="Elzinga D.E."/>
            <person name="Hermansen R.A."/>
            <person name="Bodily P.M."/>
            <person name="Hart A.A."/>
            <person name="Coleman C.E."/>
        </authorList>
    </citation>
    <scope>NUCLEOTIDE SEQUENCE [LARGE SCALE GENOMIC DNA]</scope>
    <source>
        <strain evidence="2 3">CCB06</strain>
        <tissue evidence="2">Mycelium</tissue>
    </source>
</reference>
<evidence type="ECO:0000313" key="3">
    <source>
        <dbReference type="Proteomes" id="UP000265663"/>
    </source>
</evidence>
<dbReference type="EMBL" id="KE747820">
    <property type="protein sequence ID" value="RMZ69661.1"/>
    <property type="molecule type" value="Genomic_DNA"/>
</dbReference>
<evidence type="ECO:0000259" key="1">
    <source>
        <dbReference type="Pfam" id="PF00961"/>
    </source>
</evidence>
<dbReference type="InterPro" id="IPR027434">
    <property type="entry name" value="Homing_endonucl"/>
</dbReference>
<sequence length="147" mass="16351">MTLLVSSLSFDDVLGQTYAIYIIAIAGAESAIGLEDEENFLQWFVGFSDAESTFIINPSMKKDKVTISSFSFMFKIALHQDDSGVLRYISKLVNNKAHLTVEGIKEIVNIKASMNLGLSDMLISEFAGYIPVERPVINYDNVILNPY</sequence>
<organism evidence="2 3">
    <name type="scientific">Pyrenophora seminiperda CCB06</name>
    <dbReference type="NCBI Taxonomy" id="1302712"/>
    <lineage>
        <taxon>Eukaryota</taxon>
        <taxon>Fungi</taxon>
        <taxon>Dikarya</taxon>
        <taxon>Ascomycota</taxon>
        <taxon>Pezizomycotina</taxon>
        <taxon>Dothideomycetes</taxon>
        <taxon>Pleosporomycetidae</taxon>
        <taxon>Pleosporales</taxon>
        <taxon>Pleosporineae</taxon>
        <taxon>Pleosporaceae</taxon>
        <taxon>Pyrenophora</taxon>
    </lineage>
</organism>
<gene>
    <name evidence="2" type="ORF">GMOD_00010332</name>
</gene>
<keyword evidence="2" id="KW-0378">Hydrolase</keyword>
<dbReference type="GO" id="GO:0004519">
    <property type="term" value="F:endonuclease activity"/>
    <property type="evidence" value="ECO:0007669"/>
    <property type="project" value="UniProtKB-KW"/>
</dbReference>
<dbReference type="PANTHER" id="PTHR36181:SF2">
    <property type="entry name" value="INTRON-ENCODED ENDONUCLEASE AI3-RELATED"/>
    <property type="match status" value="1"/>
</dbReference>
<dbReference type="Proteomes" id="UP000265663">
    <property type="component" value="Unassembled WGS sequence"/>
</dbReference>